<dbReference type="PANTHER" id="PTHR31423">
    <property type="entry name" value="YBAK DOMAIN-CONTAINING PROTEIN"/>
    <property type="match status" value="1"/>
</dbReference>
<comment type="caution">
    <text evidence="4">The sequence shown here is derived from an EMBL/GenBank/DDBJ whole genome shotgun (WGS) entry which is preliminary data.</text>
</comment>
<dbReference type="Gene3D" id="3.90.960.10">
    <property type="entry name" value="YbaK/aminoacyl-tRNA synthetase-associated domain"/>
    <property type="match status" value="1"/>
</dbReference>
<name>A0AAN8PRN1_PATCE</name>
<dbReference type="InterPro" id="IPR036754">
    <property type="entry name" value="YbaK/aa-tRNA-synt-asso_dom_sf"/>
</dbReference>
<dbReference type="InterPro" id="IPR007214">
    <property type="entry name" value="YbaK/aa-tRNA-synth-assoc-dom"/>
</dbReference>
<dbReference type="GO" id="GO:0002161">
    <property type="term" value="F:aminoacyl-tRNA deacylase activity"/>
    <property type="evidence" value="ECO:0007669"/>
    <property type="project" value="InterPro"/>
</dbReference>
<dbReference type="Pfam" id="PF04073">
    <property type="entry name" value="tRNA_edit"/>
    <property type="match status" value="1"/>
</dbReference>
<dbReference type="PANTHER" id="PTHR31423:SF3">
    <property type="entry name" value="PROLYL-TRNA SYNTHETASE ASSOCIATED DOMAIN-CONTAINING PROTEIN 1-RELATED"/>
    <property type="match status" value="1"/>
</dbReference>
<evidence type="ECO:0000256" key="1">
    <source>
        <dbReference type="ARBA" id="ARBA00010201"/>
    </source>
</evidence>
<evidence type="ECO:0000256" key="2">
    <source>
        <dbReference type="ARBA" id="ARBA00031612"/>
    </source>
</evidence>
<gene>
    <name evidence="4" type="ORF">SNE40_009271</name>
</gene>
<dbReference type="Proteomes" id="UP001347796">
    <property type="component" value="Unassembled WGS sequence"/>
</dbReference>
<evidence type="ECO:0000259" key="3">
    <source>
        <dbReference type="Pfam" id="PF04073"/>
    </source>
</evidence>
<sequence>MSGQQIGREGLLGKLIDLDITADTIDHPEVFTVEEAVPHVAHLDGMFAKNLFMKDKKKKLWLLCAPHDANVKLNDLCKMVKASGSLRFADESVLLEKLGLRQGAVTLFGLINDTNKDVTLILDSRFTENVYPKIYFHPMVNSATTGITSEDLKKFIKHTGHDPIIVKLD</sequence>
<dbReference type="EMBL" id="JAZGQO010000007">
    <property type="protein sequence ID" value="KAK6181423.1"/>
    <property type="molecule type" value="Genomic_DNA"/>
</dbReference>
<feature type="domain" description="YbaK/aminoacyl-tRNA synthetase-associated" evidence="3">
    <location>
        <begin position="27"/>
        <end position="155"/>
    </location>
</feature>
<protein>
    <recommendedName>
        <fullName evidence="2">PrdX deacylase domain-containing protein 1</fullName>
    </recommendedName>
</protein>
<dbReference type="AlphaFoldDB" id="A0AAN8PRN1"/>
<evidence type="ECO:0000313" key="4">
    <source>
        <dbReference type="EMBL" id="KAK6181423.1"/>
    </source>
</evidence>
<reference evidence="4 5" key="1">
    <citation type="submission" date="2024-01" db="EMBL/GenBank/DDBJ databases">
        <title>The genome of the rayed Mediterranean limpet Patella caerulea (Linnaeus, 1758).</title>
        <authorList>
            <person name="Anh-Thu Weber A."/>
            <person name="Halstead-Nussloch G."/>
        </authorList>
    </citation>
    <scope>NUCLEOTIDE SEQUENCE [LARGE SCALE GENOMIC DNA]</scope>
    <source>
        <strain evidence="4">AATW-2023a</strain>
        <tissue evidence="4">Whole specimen</tissue>
    </source>
</reference>
<accession>A0AAN8PRN1</accession>
<dbReference type="CDD" id="cd04335">
    <property type="entry name" value="PrdX_deacylase"/>
    <property type="match status" value="1"/>
</dbReference>
<keyword evidence="5" id="KW-1185">Reference proteome</keyword>
<comment type="similarity">
    <text evidence="1">Belongs to the PRORSD1 family.</text>
</comment>
<dbReference type="InterPro" id="IPR040285">
    <property type="entry name" value="ProX/PRXD1"/>
</dbReference>
<organism evidence="4 5">
    <name type="scientific">Patella caerulea</name>
    <name type="common">Rayed Mediterranean limpet</name>
    <dbReference type="NCBI Taxonomy" id="87958"/>
    <lineage>
        <taxon>Eukaryota</taxon>
        <taxon>Metazoa</taxon>
        <taxon>Spiralia</taxon>
        <taxon>Lophotrochozoa</taxon>
        <taxon>Mollusca</taxon>
        <taxon>Gastropoda</taxon>
        <taxon>Patellogastropoda</taxon>
        <taxon>Patelloidea</taxon>
        <taxon>Patellidae</taxon>
        <taxon>Patella</taxon>
    </lineage>
</organism>
<dbReference type="SUPFAM" id="SSF55826">
    <property type="entry name" value="YbaK/ProRS associated domain"/>
    <property type="match status" value="1"/>
</dbReference>
<dbReference type="FunFam" id="3.90.960.10:FF:000005">
    <property type="entry name" value="Putative prolyl-tRNA synthetase"/>
    <property type="match status" value="1"/>
</dbReference>
<proteinExistence type="inferred from homology"/>
<evidence type="ECO:0000313" key="5">
    <source>
        <dbReference type="Proteomes" id="UP001347796"/>
    </source>
</evidence>